<organism evidence="9 10">
    <name type="scientific">Aspergillus indologenus CBS 114.80</name>
    <dbReference type="NCBI Taxonomy" id="1450541"/>
    <lineage>
        <taxon>Eukaryota</taxon>
        <taxon>Fungi</taxon>
        <taxon>Dikarya</taxon>
        <taxon>Ascomycota</taxon>
        <taxon>Pezizomycotina</taxon>
        <taxon>Eurotiomycetes</taxon>
        <taxon>Eurotiomycetidae</taxon>
        <taxon>Eurotiales</taxon>
        <taxon>Aspergillaceae</taxon>
        <taxon>Aspergillus</taxon>
        <taxon>Aspergillus subgen. Circumdati</taxon>
    </lineage>
</organism>
<keyword evidence="10" id="KW-1185">Reference proteome</keyword>
<dbReference type="PANTHER" id="PTHR31944">
    <property type="entry name" value="HEME-RESPONSIVE ZINC FINGER TRANSCRIPTION FACTOR HAP1"/>
    <property type="match status" value="1"/>
</dbReference>
<dbReference type="CDD" id="cd12148">
    <property type="entry name" value="fungal_TF_MHR"/>
    <property type="match status" value="1"/>
</dbReference>
<dbReference type="SMART" id="SM00906">
    <property type="entry name" value="Fungal_trans"/>
    <property type="match status" value="1"/>
</dbReference>
<dbReference type="CDD" id="cd00067">
    <property type="entry name" value="GAL4"/>
    <property type="match status" value="1"/>
</dbReference>
<dbReference type="Pfam" id="PF00172">
    <property type="entry name" value="Zn_clus"/>
    <property type="match status" value="1"/>
</dbReference>
<dbReference type="InterPro" id="IPR007219">
    <property type="entry name" value="XnlR_reg_dom"/>
</dbReference>
<feature type="region of interest" description="Disordered" evidence="7">
    <location>
        <begin position="89"/>
        <end position="128"/>
    </location>
</feature>
<keyword evidence="5" id="KW-0804">Transcription</keyword>
<keyword evidence="4" id="KW-0238">DNA-binding</keyword>
<evidence type="ECO:0000256" key="2">
    <source>
        <dbReference type="ARBA" id="ARBA00022833"/>
    </source>
</evidence>
<evidence type="ECO:0000256" key="7">
    <source>
        <dbReference type="SAM" id="MobiDB-lite"/>
    </source>
</evidence>
<accession>A0A2V5ICL8</accession>
<keyword evidence="3" id="KW-0805">Transcription regulation</keyword>
<dbReference type="AlphaFoldDB" id="A0A2V5ICL8"/>
<protein>
    <recommendedName>
        <fullName evidence="8">Zn(2)-C6 fungal-type domain-containing protein</fullName>
    </recommendedName>
</protein>
<dbReference type="Gene3D" id="4.10.240.10">
    <property type="entry name" value="Zn(2)-C6 fungal-type DNA-binding domain"/>
    <property type="match status" value="1"/>
</dbReference>
<name>A0A2V5ICL8_9EURO</name>
<proteinExistence type="predicted"/>
<reference evidence="9 10" key="1">
    <citation type="submission" date="2018-02" db="EMBL/GenBank/DDBJ databases">
        <title>The genomes of Aspergillus section Nigri reveals drivers in fungal speciation.</title>
        <authorList>
            <consortium name="DOE Joint Genome Institute"/>
            <person name="Vesth T.C."/>
            <person name="Nybo J."/>
            <person name="Theobald S."/>
            <person name="Brandl J."/>
            <person name="Frisvad J.C."/>
            <person name="Nielsen K.F."/>
            <person name="Lyhne E.K."/>
            <person name="Kogle M.E."/>
            <person name="Kuo A."/>
            <person name="Riley R."/>
            <person name="Clum A."/>
            <person name="Nolan M."/>
            <person name="Lipzen A."/>
            <person name="Salamov A."/>
            <person name="Henrissat B."/>
            <person name="Wiebenga A."/>
            <person name="De vries R.P."/>
            <person name="Grigoriev I.V."/>
            <person name="Mortensen U.H."/>
            <person name="Andersen M.R."/>
            <person name="Baker S.E."/>
        </authorList>
    </citation>
    <scope>NUCLEOTIDE SEQUENCE [LARGE SCALE GENOMIC DNA]</scope>
    <source>
        <strain evidence="9 10">CBS 114.80</strain>
    </source>
</reference>
<dbReference type="PROSITE" id="PS00463">
    <property type="entry name" value="ZN2_CY6_FUNGAL_1"/>
    <property type="match status" value="1"/>
</dbReference>
<evidence type="ECO:0000313" key="10">
    <source>
        <dbReference type="Proteomes" id="UP000248817"/>
    </source>
</evidence>
<gene>
    <name evidence="9" type="ORF">BP00DRAFT_493133</name>
</gene>
<evidence type="ECO:0000256" key="3">
    <source>
        <dbReference type="ARBA" id="ARBA00023015"/>
    </source>
</evidence>
<feature type="compositionally biased region" description="Low complexity" evidence="7">
    <location>
        <begin position="98"/>
        <end position="122"/>
    </location>
</feature>
<dbReference type="EMBL" id="KZ825476">
    <property type="protein sequence ID" value="PYI34399.1"/>
    <property type="molecule type" value="Genomic_DNA"/>
</dbReference>
<dbReference type="GO" id="GO:0001228">
    <property type="term" value="F:DNA-binding transcription activator activity, RNA polymerase II-specific"/>
    <property type="evidence" value="ECO:0007669"/>
    <property type="project" value="TreeGrafter"/>
</dbReference>
<dbReference type="PANTHER" id="PTHR31944:SF131">
    <property type="entry name" value="HEME-RESPONSIVE ZINC FINGER TRANSCRIPTION FACTOR HAP1"/>
    <property type="match status" value="1"/>
</dbReference>
<dbReference type="SMART" id="SM00066">
    <property type="entry name" value="GAL4"/>
    <property type="match status" value="1"/>
</dbReference>
<dbReference type="GO" id="GO:0006351">
    <property type="term" value="P:DNA-templated transcription"/>
    <property type="evidence" value="ECO:0007669"/>
    <property type="project" value="InterPro"/>
</dbReference>
<dbReference type="SUPFAM" id="SSF57701">
    <property type="entry name" value="Zn2/Cys6 DNA-binding domain"/>
    <property type="match status" value="1"/>
</dbReference>
<dbReference type="InterPro" id="IPR036864">
    <property type="entry name" value="Zn2-C6_fun-type_DNA-bd_sf"/>
</dbReference>
<keyword evidence="2" id="KW-0862">Zinc</keyword>
<keyword evidence="6" id="KW-0539">Nucleus</keyword>
<evidence type="ECO:0000256" key="5">
    <source>
        <dbReference type="ARBA" id="ARBA00023163"/>
    </source>
</evidence>
<feature type="region of interest" description="Disordered" evidence="7">
    <location>
        <begin position="446"/>
        <end position="479"/>
    </location>
</feature>
<dbReference type="InterPro" id="IPR051430">
    <property type="entry name" value="Fungal_TF_Env_Response"/>
</dbReference>
<dbReference type="InterPro" id="IPR001138">
    <property type="entry name" value="Zn2Cys6_DnaBD"/>
</dbReference>
<dbReference type="GO" id="GO:0000978">
    <property type="term" value="F:RNA polymerase II cis-regulatory region sequence-specific DNA binding"/>
    <property type="evidence" value="ECO:0007669"/>
    <property type="project" value="TreeGrafter"/>
</dbReference>
<dbReference type="GO" id="GO:0008270">
    <property type="term" value="F:zinc ion binding"/>
    <property type="evidence" value="ECO:0007669"/>
    <property type="project" value="InterPro"/>
</dbReference>
<dbReference type="Pfam" id="PF04082">
    <property type="entry name" value="Fungal_trans"/>
    <property type="match status" value="1"/>
</dbReference>
<sequence>MIGPARRRRRPAVSCSLCRRRKIKCDRQLPCSHCTRSGNEATCEYDNTELSRPPQSAFGVTPTRPAPYAIPTEGASHTSRTAPYTIPTGGTLHASRTASSVPSPHSAAHTTASTKASTVASPQSDPNVEALKDRVRQLEQRLAETVAKPAIQPPPVAPIPEVVTAGSTLTGLFHLHHENDPARPAVAITRSIMHKSRLFGQSFWINGMATEFWNLFQILETHARDQGSQAFSKIQKCKAIGKIIKDRRTPSWPVVTAIPLPQKSIADQLVDCYLRTSEAIHRILHIPTFRRDYDALWAAHSTPDPAFVIQLKLVLAIGAATYDEHFTLRPSAMAWVYEALTWLAKPEYKVHLSMQFLQLNLLVLLAREATGIGGTLTWIPAGSLLRMAMHIGLHRDPNHLPKRTLFASEMRRRLWNTVLELSVASSMLSGGPPLLSLEDFDTLPPSNYDDDQLTNTLTTTTASNDPDPDNPPSPQPDHVFTQTSIAIAYRKTFPARLAITQALNNLNTKLTYEDTLRLDADLRTAYQETCHCLHTLTTPTPTPTAHNSRTPSLFALHLLDFQINHHLIALHIPYFIPALHDPKTYAYTRKVLTETALRIWCTAWPTSAIIHPIISDPDSTPSSSLTQVHTPSPDAQLLARYIANTASPYTQTTMQAYNLAAFELRAQLREACSAGPPAPFAAAAATAGAPLSGSPAHHAYQPIRQDLLTITREAKPWLRRCLRSGETNMKGYLLQALVAAQVEAVLRRVPDTGLGGWLVEAAERAVEEALGVLREVLGGEGVALPGDAGSCSGSVAGGNRGEYLREIQTGGPPEGAGSMGDWDLDLLTSDAMFGLDLEGLGGWMADEGVAQGSFVW</sequence>
<evidence type="ECO:0000259" key="8">
    <source>
        <dbReference type="PROSITE" id="PS50048"/>
    </source>
</evidence>
<evidence type="ECO:0000313" key="9">
    <source>
        <dbReference type="EMBL" id="PYI34399.1"/>
    </source>
</evidence>
<dbReference type="PROSITE" id="PS50048">
    <property type="entry name" value="ZN2_CY6_FUNGAL_2"/>
    <property type="match status" value="1"/>
</dbReference>
<dbReference type="Proteomes" id="UP000248817">
    <property type="component" value="Unassembled WGS sequence"/>
</dbReference>
<feature type="domain" description="Zn(2)-C6 fungal-type" evidence="8">
    <location>
        <begin position="14"/>
        <end position="45"/>
    </location>
</feature>
<feature type="compositionally biased region" description="Low complexity" evidence="7">
    <location>
        <begin position="453"/>
        <end position="465"/>
    </location>
</feature>
<evidence type="ECO:0000256" key="4">
    <source>
        <dbReference type="ARBA" id="ARBA00023125"/>
    </source>
</evidence>
<evidence type="ECO:0000256" key="1">
    <source>
        <dbReference type="ARBA" id="ARBA00022723"/>
    </source>
</evidence>
<dbReference type="GO" id="GO:0005634">
    <property type="term" value="C:nucleus"/>
    <property type="evidence" value="ECO:0007669"/>
    <property type="project" value="TreeGrafter"/>
</dbReference>
<evidence type="ECO:0000256" key="6">
    <source>
        <dbReference type="ARBA" id="ARBA00023242"/>
    </source>
</evidence>
<keyword evidence="1" id="KW-0479">Metal-binding</keyword>